<accession>A0A919ITU5</accession>
<dbReference type="AlphaFoldDB" id="A0A919ITU5"/>
<gene>
    <name evidence="1" type="primary">flaR_2</name>
    <name evidence="1" type="ORF">Acy02nite_90530</name>
</gene>
<comment type="caution">
    <text evidence="1">The sequence shown here is derived from an EMBL/GenBank/DDBJ whole genome shotgun (WGS) entry which is preliminary data.</text>
</comment>
<proteinExistence type="predicted"/>
<sequence>MRRIAILGNGGAGKTVLANRLSTVLGIPVTHLDDLRYADDGTTVAEAVFVDLQREVVAGEAWIIDGNSLASLPIRLGRANTVIVVDPHPLVCLLGILQRRLRYRGGRHPDGVVDRINASFLWYVGWRYRHTHLPKVRACIAEHFRGAPVIHLTSRRQADLWVDVFTHHHGKGGR</sequence>
<dbReference type="Gene3D" id="3.40.50.300">
    <property type="entry name" value="P-loop containing nucleotide triphosphate hydrolases"/>
    <property type="match status" value="1"/>
</dbReference>
<dbReference type="PANTHER" id="PTHR37816:SF3">
    <property type="entry name" value="MODULATES DNA TOPOLOGY"/>
    <property type="match status" value="1"/>
</dbReference>
<dbReference type="EMBL" id="BOMH01000102">
    <property type="protein sequence ID" value="GID71172.1"/>
    <property type="molecule type" value="Genomic_DNA"/>
</dbReference>
<dbReference type="Proteomes" id="UP000619479">
    <property type="component" value="Unassembled WGS sequence"/>
</dbReference>
<name>A0A919ITU5_9ACTN</name>
<dbReference type="SUPFAM" id="SSF52540">
    <property type="entry name" value="P-loop containing nucleoside triphosphate hydrolases"/>
    <property type="match status" value="1"/>
</dbReference>
<reference evidence="1" key="1">
    <citation type="submission" date="2021-01" db="EMBL/GenBank/DDBJ databases">
        <title>Whole genome shotgun sequence of Actinoplanes cyaneus NBRC 14990.</title>
        <authorList>
            <person name="Komaki H."/>
            <person name="Tamura T."/>
        </authorList>
    </citation>
    <scope>NUCLEOTIDE SEQUENCE</scope>
    <source>
        <strain evidence="1">NBRC 14990</strain>
    </source>
</reference>
<dbReference type="RefSeq" id="WP_203755991.1">
    <property type="nucleotide sequence ID" value="NZ_BAAAUC010000106.1"/>
</dbReference>
<organism evidence="1 2">
    <name type="scientific">Actinoplanes cyaneus</name>
    <dbReference type="NCBI Taxonomy" id="52696"/>
    <lineage>
        <taxon>Bacteria</taxon>
        <taxon>Bacillati</taxon>
        <taxon>Actinomycetota</taxon>
        <taxon>Actinomycetes</taxon>
        <taxon>Micromonosporales</taxon>
        <taxon>Micromonosporaceae</taxon>
        <taxon>Actinoplanes</taxon>
    </lineage>
</organism>
<protein>
    <submittedName>
        <fullName evidence="1">Topology modulation protein</fullName>
    </submittedName>
</protein>
<evidence type="ECO:0000313" key="1">
    <source>
        <dbReference type="EMBL" id="GID71172.1"/>
    </source>
</evidence>
<evidence type="ECO:0000313" key="2">
    <source>
        <dbReference type="Proteomes" id="UP000619479"/>
    </source>
</evidence>
<dbReference type="PANTHER" id="PTHR37816">
    <property type="entry name" value="YALI0E33011P"/>
    <property type="match status" value="1"/>
</dbReference>
<keyword evidence="2" id="KW-1185">Reference proteome</keyword>
<dbReference type="InterPro" id="IPR052922">
    <property type="entry name" value="Cytidylate_Kinase-2"/>
</dbReference>
<dbReference type="InterPro" id="IPR027417">
    <property type="entry name" value="P-loop_NTPase"/>
</dbReference>